<gene>
    <name evidence="1" type="ORF">BSU04_35445</name>
</gene>
<evidence type="ECO:0000313" key="2">
    <source>
        <dbReference type="Proteomes" id="UP000214720"/>
    </source>
</evidence>
<evidence type="ECO:0000313" key="1">
    <source>
        <dbReference type="EMBL" id="OXC73767.1"/>
    </source>
</evidence>
<protein>
    <submittedName>
        <fullName evidence="1">Uncharacterized protein</fullName>
    </submittedName>
</protein>
<proteinExistence type="predicted"/>
<dbReference type="AlphaFoldDB" id="A0A226WSJ4"/>
<dbReference type="Proteomes" id="UP000214720">
    <property type="component" value="Unassembled WGS sequence"/>
</dbReference>
<sequence>MSKERFPPYRFCKNDVRQKRALSPTPQAFVTGKAKERIEISLVQ</sequence>
<dbReference type="EMBL" id="MTHB01000243">
    <property type="protein sequence ID" value="OXC73767.1"/>
    <property type="molecule type" value="Genomic_DNA"/>
</dbReference>
<accession>A0A226WSJ4</accession>
<name>A0A226WSJ4_CABSO</name>
<comment type="caution">
    <text evidence="1">The sequence shown here is derived from an EMBL/GenBank/DDBJ whole genome shotgun (WGS) entry which is preliminary data.</text>
</comment>
<reference evidence="2" key="1">
    <citation type="submission" date="2017-01" db="EMBL/GenBank/DDBJ databases">
        <title>Genome Analysis of Deinococcus marmoris KOPRI26562.</title>
        <authorList>
            <person name="Kim J.H."/>
            <person name="Oh H.-M."/>
        </authorList>
    </citation>
    <scope>NUCLEOTIDE SEQUENCE [LARGE SCALE GENOMIC DNA]</scope>
    <source>
        <strain evidence="2">PAMC 26633</strain>
    </source>
</reference>
<organism evidence="1 2">
    <name type="scientific">Caballeronia sordidicola</name>
    <name type="common">Burkholderia sordidicola</name>
    <dbReference type="NCBI Taxonomy" id="196367"/>
    <lineage>
        <taxon>Bacteria</taxon>
        <taxon>Pseudomonadati</taxon>
        <taxon>Pseudomonadota</taxon>
        <taxon>Betaproteobacteria</taxon>
        <taxon>Burkholderiales</taxon>
        <taxon>Burkholderiaceae</taxon>
        <taxon>Caballeronia</taxon>
    </lineage>
</organism>